<gene>
    <name evidence="2" type="ORF">N011_15655</name>
</gene>
<protein>
    <submittedName>
        <fullName evidence="2">Alpha-xenorhabdolysin family binary toxin subunit B</fullName>
    </submittedName>
</protein>
<accession>A0AAU8LBJ4</accession>
<dbReference type="InterPro" id="IPR047760">
    <property type="entry name" value="XaxB-like"/>
</dbReference>
<feature type="coiled-coil region" evidence="1">
    <location>
        <begin position="128"/>
        <end position="182"/>
    </location>
</feature>
<dbReference type="NCBIfam" id="NF033927">
    <property type="entry name" value="alph_xenorhab_B"/>
    <property type="match status" value="1"/>
</dbReference>
<evidence type="ECO:0000256" key="1">
    <source>
        <dbReference type="SAM" id="Coils"/>
    </source>
</evidence>
<reference evidence="2" key="2">
    <citation type="submission" date="2024-07" db="EMBL/GenBank/DDBJ databases">
        <title>A complete genome sequence for Pseudomonas syringae CC1417.</title>
        <authorList>
            <person name="Baltrus D.A."/>
        </authorList>
    </citation>
    <scope>NUCLEOTIDE SEQUENCE</scope>
    <source>
        <strain evidence="2">CC1417</strain>
    </source>
</reference>
<dbReference type="EMBL" id="CP159362">
    <property type="protein sequence ID" value="XCN65942.1"/>
    <property type="molecule type" value="Genomic_DNA"/>
</dbReference>
<proteinExistence type="predicted"/>
<feature type="coiled-coil region" evidence="1">
    <location>
        <begin position="252"/>
        <end position="293"/>
    </location>
</feature>
<organism evidence="2">
    <name type="scientific">Pseudomonas syringae CC1417</name>
    <dbReference type="NCBI Taxonomy" id="1357272"/>
    <lineage>
        <taxon>Bacteria</taxon>
        <taxon>Pseudomonadati</taxon>
        <taxon>Pseudomonadota</taxon>
        <taxon>Gammaproteobacteria</taxon>
        <taxon>Pseudomonadales</taxon>
        <taxon>Pseudomonadaceae</taxon>
        <taxon>Pseudomonas</taxon>
        <taxon>Pseudomonas syringae</taxon>
    </lineage>
</organism>
<sequence length="352" mass="39496">MNFQTNKANNHKDMDIMMNTGVSQSAPFAAPDKAIMEAARQHIHTQITSLTLDFLPAMKDKLQPLKATFNAANSQFADNLATITAQLKTFSHATIDQKQQQIEADHSLSDEQKNQALKLLNAQRARQVLELNNVLANAAQAIARTTDELQQINLQLADSSLTETLQQQLDSLTQQSDGQKAKMDTAAEDRRLLDETVKTFEQYNLADLFKETLPTTEELSVIAIPSPHLMALQLGIGRLQTLLGKLSGVLKYSDLIAKRDQIRDRYNNLLAESQTAQKEAKAITRKLEELATLAALDNSRIIWVQQSRKLSDSLYRFLENDLSKVEDPTVVNQHVDQFSAYMKSIYSITRNV</sequence>
<dbReference type="RefSeq" id="WP_235201135.1">
    <property type="nucleotide sequence ID" value="NZ_CP159362.1"/>
</dbReference>
<evidence type="ECO:0000313" key="2">
    <source>
        <dbReference type="EMBL" id="XCN65942.1"/>
    </source>
</evidence>
<dbReference type="AlphaFoldDB" id="A0AAU8LBJ4"/>
<keyword evidence="1" id="KW-0175">Coiled coil</keyword>
<name>A0AAU8LBJ4_PSESX</name>
<reference evidence="2" key="1">
    <citation type="journal article" date="2014" name="Genome Announc.">
        <title>Draft Genome Sequences of a Phylogenetically Diverse Suite of Pseudomonas syringae Strains from Multiple Source Populations.</title>
        <authorList>
            <person name="Baltrus D.A."/>
            <person name="Yourstone S."/>
            <person name="Lind A."/>
            <person name="Guilbaud C."/>
            <person name="Sands D.C."/>
            <person name="Jones C.D."/>
            <person name="Morris C.E."/>
            <person name="Dangl J.L."/>
        </authorList>
    </citation>
    <scope>NUCLEOTIDE SEQUENCE</scope>
    <source>
        <strain evidence="2">CC1417</strain>
    </source>
</reference>